<evidence type="ECO:0000313" key="3">
    <source>
        <dbReference type="Proteomes" id="UP000273405"/>
    </source>
</evidence>
<evidence type="ECO:0000256" key="1">
    <source>
        <dbReference type="SAM" id="MobiDB-lite"/>
    </source>
</evidence>
<feature type="region of interest" description="Disordered" evidence="1">
    <location>
        <begin position="1"/>
        <end position="94"/>
    </location>
</feature>
<dbReference type="Proteomes" id="UP000273405">
    <property type="component" value="Unassembled WGS sequence"/>
</dbReference>
<organism evidence="2 3">
    <name type="scientific">Corallococcus sicarius</name>
    <dbReference type="NCBI Taxonomy" id="2316726"/>
    <lineage>
        <taxon>Bacteria</taxon>
        <taxon>Pseudomonadati</taxon>
        <taxon>Myxococcota</taxon>
        <taxon>Myxococcia</taxon>
        <taxon>Myxococcales</taxon>
        <taxon>Cystobacterineae</taxon>
        <taxon>Myxococcaceae</taxon>
        <taxon>Corallococcus</taxon>
    </lineage>
</organism>
<comment type="caution">
    <text evidence="2">The sequence shown here is derived from an EMBL/GenBank/DDBJ whole genome shotgun (WGS) entry which is preliminary data.</text>
</comment>
<keyword evidence="3" id="KW-1185">Reference proteome</keyword>
<feature type="compositionally biased region" description="Low complexity" evidence="1">
    <location>
        <begin position="70"/>
        <end position="87"/>
    </location>
</feature>
<gene>
    <name evidence="2" type="ORF">D7X12_24560</name>
</gene>
<reference evidence="3" key="1">
    <citation type="submission" date="2018-09" db="EMBL/GenBank/DDBJ databases">
        <authorList>
            <person name="Livingstone P.G."/>
            <person name="Whitworth D.E."/>
        </authorList>
    </citation>
    <scope>NUCLEOTIDE SEQUENCE [LARGE SCALE GENOMIC DNA]</scope>
    <source>
        <strain evidence="3">CA040B</strain>
    </source>
</reference>
<accession>A0A3A8NAA8</accession>
<proteinExistence type="predicted"/>
<dbReference type="AlphaFoldDB" id="A0A3A8NAA8"/>
<name>A0A3A8NAA8_9BACT</name>
<evidence type="ECO:0000313" key="2">
    <source>
        <dbReference type="EMBL" id="RKH39101.1"/>
    </source>
</evidence>
<sequence>MSFNQDRIMTRRIGGAGTGPSPLSRSARTPPPPPKGAPANTAAAASTKLREARYESRFEDTDAARPKPQAGAGKASAKAGAKAGAAAPKEDPKLPADVRKTLDQQLALHPKDSAACKTLNALAASPGFQGMKEADQQKLLKYVGGTNVDLSGPARSALSKKLGSDTFKKADAGKQTAQLQKFLTDQPATPKVVAPQKDAFKDTRLPYKLHGPSNVKDIAFESGKADAVKYEVEVDGKKYPVYLPKKADKATTHSIDEVAKGLAALPKSSRALVKEVLVEGKPNPADAHWAKEYNDPNFSSYMTAGADGVINIYPSKPKQSQDYLDGTMIHETGHTLSIKQWGADDSDKRWDGWKAAIKSDGIVPSKYAKAAPSEDFGEALQLYQQVKGTPKEAEVRAMMPERFKIIDALLAEKPKP</sequence>
<protein>
    <submittedName>
        <fullName evidence="2">Uncharacterized protein</fullName>
    </submittedName>
</protein>
<dbReference type="SUPFAM" id="SSF55486">
    <property type="entry name" value="Metalloproteases ('zincins'), catalytic domain"/>
    <property type="match status" value="1"/>
</dbReference>
<dbReference type="EMBL" id="RAWG01000174">
    <property type="protein sequence ID" value="RKH39101.1"/>
    <property type="molecule type" value="Genomic_DNA"/>
</dbReference>
<feature type="compositionally biased region" description="Low complexity" evidence="1">
    <location>
        <begin position="37"/>
        <end position="47"/>
    </location>
</feature>
<feature type="compositionally biased region" description="Basic and acidic residues" evidence="1">
    <location>
        <begin position="48"/>
        <end position="65"/>
    </location>
</feature>